<accession>A0A2G5TZL7</accession>
<reference evidence="2" key="1">
    <citation type="submission" date="2017-10" db="EMBL/GenBank/DDBJ databases">
        <title>Rapid genome shrinkage in a self-fertile nematode reveals novel sperm competition proteins.</title>
        <authorList>
            <person name="Yin D."/>
            <person name="Schwarz E.M."/>
            <person name="Thomas C.G."/>
            <person name="Felde R.L."/>
            <person name="Korf I.F."/>
            <person name="Cutter A.D."/>
            <person name="Schartner C.M."/>
            <person name="Ralston E.J."/>
            <person name="Meyer B.J."/>
            <person name="Haag E.S."/>
        </authorList>
    </citation>
    <scope>NUCLEOTIDE SEQUENCE [LARGE SCALE GENOMIC DNA]</scope>
    <source>
        <strain evidence="2">JU1422</strain>
    </source>
</reference>
<keyword evidence="2" id="KW-1185">Reference proteome</keyword>
<comment type="caution">
    <text evidence="1">The sequence shown here is derived from an EMBL/GenBank/DDBJ whole genome shotgun (WGS) entry which is preliminary data.</text>
</comment>
<dbReference type="Proteomes" id="UP000230233">
    <property type="component" value="Chromosome IV"/>
</dbReference>
<evidence type="ECO:0000313" key="2">
    <source>
        <dbReference type="Proteomes" id="UP000230233"/>
    </source>
</evidence>
<dbReference type="EMBL" id="PDUG01000004">
    <property type="protein sequence ID" value="PIC32722.1"/>
    <property type="molecule type" value="Genomic_DNA"/>
</dbReference>
<protein>
    <submittedName>
        <fullName evidence="1">Uncharacterized protein</fullName>
    </submittedName>
</protein>
<sequence length="111" mass="13102">MMFRGTKIRTARKYTVVKVRVWPARRWQKSVKIAEKSRKMAAIRSENLAVHLRVNHRVFAYEALYFTTHYSKNVVKYDATSANTLWNIDAKCTKFVRPDRLNFPIEALVAR</sequence>
<evidence type="ECO:0000313" key="1">
    <source>
        <dbReference type="EMBL" id="PIC32722.1"/>
    </source>
</evidence>
<gene>
    <name evidence="1" type="primary">Cnig_chr_IV.g12948</name>
    <name evidence="1" type="ORF">B9Z55_012948</name>
</gene>
<organism evidence="1 2">
    <name type="scientific">Caenorhabditis nigoni</name>
    <dbReference type="NCBI Taxonomy" id="1611254"/>
    <lineage>
        <taxon>Eukaryota</taxon>
        <taxon>Metazoa</taxon>
        <taxon>Ecdysozoa</taxon>
        <taxon>Nematoda</taxon>
        <taxon>Chromadorea</taxon>
        <taxon>Rhabditida</taxon>
        <taxon>Rhabditina</taxon>
        <taxon>Rhabditomorpha</taxon>
        <taxon>Rhabditoidea</taxon>
        <taxon>Rhabditidae</taxon>
        <taxon>Peloderinae</taxon>
        <taxon>Caenorhabditis</taxon>
    </lineage>
</organism>
<dbReference type="AlphaFoldDB" id="A0A2G5TZL7"/>
<name>A0A2G5TZL7_9PELO</name>
<proteinExistence type="predicted"/>